<dbReference type="GO" id="GO:0016787">
    <property type="term" value="F:hydrolase activity"/>
    <property type="evidence" value="ECO:0007669"/>
    <property type="project" value="UniProtKB-KW"/>
</dbReference>
<name>A0ABU9CGY4_9BURK</name>
<dbReference type="Pfam" id="PF01738">
    <property type="entry name" value="DLH"/>
    <property type="match status" value="1"/>
</dbReference>
<dbReference type="EMBL" id="JBBUTH010000003">
    <property type="protein sequence ID" value="MEK8049999.1"/>
    <property type="molecule type" value="Genomic_DNA"/>
</dbReference>
<comment type="caution">
    <text evidence="4">The sequence shown here is derived from an EMBL/GenBank/DDBJ whole genome shotgun (WGS) entry which is preliminary data.</text>
</comment>
<dbReference type="PANTHER" id="PTHR43037:SF1">
    <property type="entry name" value="BLL1128 PROTEIN"/>
    <property type="match status" value="1"/>
</dbReference>
<keyword evidence="5" id="KW-1185">Reference proteome</keyword>
<evidence type="ECO:0000259" key="3">
    <source>
        <dbReference type="Pfam" id="PF01738"/>
    </source>
</evidence>
<dbReference type="RefSeq" id="WP_341409668.1">
    <property type="nucleotide sequence ID" value="NZ_JBBUTH010000003.1"/>
</dbReference>
<dbReference type="Proteomes" id="UP001365405">
    <property type="component" value="Unassembled WGS sequence"/>
</dbReference>
<feature type="chain" id="PRO_5046238116" evidence="2">
    <location>
        <begin position="23"/>
        <end position="254"/>
    </location>
</feature>
<accession>A0ABU9CGY4</accession>
<dbReference type="SUPFAM" id="SSF53474">
    <property type="entry name" value="alpha/beta-Hydrolases"/>
    <property type="match status" value="1"/>
</dbReference>
<evidence type="ECO:0000256" key="1">
    <source>
        <dbReference type="ARBA" id="ARBA00022729"/>
    </source>
</evidence>
<protein>
    <submittedName>
        <fullName evidence="4">Dienelactone hydrolase family protein</fullName>
    </submittedName>
</protein>
<evidence type="ECO:0000313" key="5">
    <source>
        <dbReference type="Proteomes" id="UP001365405"/>
    </source>
</evidence>
<dbReference type="PANTHER" id="PTHR43037">
    <property type="entry name" value="UNNAMED PRODUCT-RELATED"/>
    <property type="match status" value="1"/>
</dbReference>
<dbReference type="PROSITE" id="PS51257">
    <property type="entry name" value="PROKAR_LIPOPROTEIN"/>
    <property type="match status" value="1"/>
</dbReference>
<evidence type="ECO:0000313" key="4">
    <source>
        <dbReference type="EMBL" id="MEK8049999.1"/>
    </source>
</evidence>
<reference evidence="4 5" key="1">
    <citation type="submission" date="2024-04" db="EMBL/GenBank/DDBJ databases">
        <title>Novel species of the genus Ideonella isolated from streams.</title>
        <authorList>
            <person name="Lu H."/>
        </authorList>
    </citation>
    <scope>NUCLEOTIDE SEQUENCE [LARGE SCALE GENOMIC DNA]</scope>
    <source>
        <strain evidence="4 5">DXS22W</strain>
    </source>
</reference>
<sequence>MQRRHLMLSPLALPGLFSSACAVIDAPPVPSPTAGTQRAVALDVPGLAEPVRCWLYEPVGYSAGGRPWPLVVFLHGSGERGRELERVAVHGPPKHARAGRHYPFLLCSPQLDDNRRWQPAELHALLGVLRQRWHIDPQRVLGTGLSLGGAGVWDWATSYPDDLAAIAPVCGFADAQGACLARPVPVRAYHGDADTVVPVAAQQRAIDTLRACGGQAELIVYPGVGHDSWNPAYDDPALVPWLMAQRAPSPRSRP</sequence>
<proteinExistence type="predicted"/>
<feature type="domain" description="Dienelactone hydrolase" evidence="3">
    <location>
        <begin position="122"/>
        <end position="226"/>
    </location>
</feature>
<dbReference type="InterPro" id="IPR050955">
    <property type="entry name" value="Plant_Biomass_Hydrol_Est"/>
</dbReference>
<keyword evidence="4" id="KW-0378">Hydrolase</keyword>
<dbReference type="Gene3D" id="3.40.50.1820">
    <property type="entry name" value="alpha/beta hydrolase"/>
    <property type="match status" value="1"/>
</dbReference>
<organism evidence="4 5">
    <name type="scientific">Pseudaquabacterium inlustre</name>
    <dbReference type="NCBI Taxonomy" id="2984192"/>
    <lineage>
        <taxon>Bacteria</taxon>
        <taxon>Pseudomonadati</taxon>
        <taxon>Pseudomonadota</taxon>
        <taxon>Betaproteobacteria</taxon>
        <taxon>Burkholderiales</taxon>
        <taxon>Sphaerotilaceae</taxon>
        <taxon>Pseudaquabacterium</taxon>
    </lineage>
</organism>
<evidence type="ECO:0000256" key="2">
    <source>
        <dbReference type="SAM" id="SignalP"/>
    </source>
</evidence>
<dbReference type="InterPro" id="IPR029058">
    <property type="entry name" value="AB_hydrolase_fold"/>
</dbReference>
<dbReference type="InterPro" id="IPR002925">
    <property type="entry name" value="Dienelactn_hydro"/>
</dbReference>
<feature type="signal peptide" evidence="2">
    <location>
        <begin position="1"/>
        <end position="22"/>
    </location>
</feature>
<keyword evidence="1 2" id="KW-0732">Signal</keyword>
<gene>
    <name evidence="4" type="ORF">AACH10_07100</name>
</gene>